<dbReference type="SUPFAM" id="SSF63520">
    <property type="entry name" value="PTS-regulatory domain, PRD"/>
    <property type="match status" value="2"/>
</dbReference>
<keyword evidence="1" id="KW-0677">Repeat</keyword>
<name>A0ABT9WNM4_9BACI</name>
<dbReference type="PANTHER" id="PTHR30185:SF15">
    <property type="entry name" value="CRYPTIC BETA-GLUCOSIDE BGL OPERON ANTITERMINATOR"/>
    <property type="match status" value="1"/>
</dbReference>
<dbReference type="InterPro" id="IPR050661">
    <property type="entry name" value="BglG_antiterminators"/>
</dbReference>
<protein>
    <submittedName>
        <fullName evidence="3">Beta-glucoside operon transcriptional antiterminator</fullName>
    </submittedName>
</protein>
<dbReference type="PANTHER" id="PTHR30185">
    <property type="entry name" value="CRYPTIC BETA-GLUCOSIDE BGL OPERON ANTITERMINATOR"/>
    <property type="match status" value="1"/>
</dbReference>
<organism evidence="3 4">
    <name type="scientific">Bacillus chungangensis</name>
    <dbReference type="NCBI Taxonomy" id="587633"/>
    <lineage>
        <taxon>Bacteria</taxon>
        <taxon>Bacillati</taxon>
        <taxon>Bacillota</taxon>
        <taxon>Bacilli</taxon>
        <taxon>Bacillales</taxon>
        <taxon>Bacillaceae</taxon>
        <taxon>Bacillus</taxon>
    </lineage>
</organism>
<dbReference type="InterPro" id="IPR011608">
    <property type="entry name" value="PRD"/>
</dbReference>
<accession>A0ABT9WNM4</accession>
<dbReference type="InterPro" id="IPR036650">
    <property type="entry name" value="CAT_RNA-bd_dom_sf"/>
</dbReference>
<dbReference type="Pfam" id="PF03123">
    <property type="entry name" value="CAT_RBD"/>
    <property type="match status" value="1"/>
</dbReference>
<dbReference type="Gene3D" id="2.30.24.10">
    <property type="entry name" value="CAT RNA-binding domain"/>
    <property type="match status" value="1"/>
</dbReference>
<reference evidence="3 4" key="1">
    <citation type="submission" date="2023-07" db="EMBL/GenBank/DDBJ databases">
        <title>Genomic Encyclopedia of Type Strains, Phase IV (KMG-IV): sequencing the most valuable type-strain genomes for metagenomic binning, comparative biology and taxonomic classification.</title>
        <authorList>
            <person name="Goeker M."/>
        </authorList>
    </citation>
    <scope>NUCLEOTIDE SEQUENCE [LARGE SCALE GENOMIC DNA]</scope>
    <source>
        <strain evidence="3 4">DSM 23837</strain>
    </source>
</reference>
<dbReference type="NCBIfam" id="NF046042">
    <property type="entry name" value="LicT"/>
    <property type="match status" value="1"/>
</dbReference>
<evidence type="ECO:0000256" key="1">
    <source>
        <dbReference type="ARBA" id="ARBA00022737"/>
    </source>
</evidence>
<comment type="caution">
    <text evidence="3">The sequence shown here is derived from an EMBL/GenBank/DDBJ whole genome shotgun (WGS) entry which is preliminary data.</text>
</comment>
<sequence>MIIKKVFNNNVVLVVDSQGIESILMGKGIGFQKFPKDAIDESLIEKRFDFNSGDGNIGKFSELFSHIPEEDIRLADEIIQFAESELQQKLNQNVLATLSDHISYMLQRAKDDAFLKSPLQWEIQQLYPKEYQVSLQALKIIQEKTGISFLKSEAASIALHFVNAQVESDGMEETVLCTDIIGKILDIMFYHYQIEIEKDSFNYTRFITHLRYFVKRQMAGNVMETDNVLLDTVKVKYDNDYACALRIKDFLKEKYRWIVSSDEMLYLTLHIHRVTSRTLS</sequence>
<dbReference type="PROSITE" id="PS51372">
    <property type="entry name" value="PRD_2"/>
    <property type="match status" value="2"/>
</dbReference>
<dbReference type="InterPro" id="IPR036634">
    <property type="entry name" value="PRD_sf"/>
</dbReference>
<proteinExistence type="predicted"/>
<evidence type="ECO:0000313" key="4">
    <source>
        <dbReference type="Proteomes" id="UP001223586"/>
    </source>
</evidence>
<evidence type="ECO:0000313" key="3">
    <source>
        <dbReference type="EMBL" id="MDQ0174876.1"/>
    </source>
</evidence>
<dbReference type="Proteomes" id="UP001223586">
    <property type="component" value="Unassembled WGS sequence"/>
</dbReference>
<keyword evidence="4" id="KW-1185">Reference proteome</keyword>
<evidence type="ECO:0000259" key="2">
    <source>
        <dbReference type="PROSITE" id="PS51372"/>
    </source>
</evidence>
<gene>
    <name evidence="3" type="ORF">J2S08_000710</name>
</gene>
<dbReference type="Gene3D" id="1.10.1790.10">
    <property type="entry name" value="PRD domain"/>
    <property type="match status" value="2"/>
</dbReference>
<dbReference type="EMBL" id="JAUSTT010000003">
    <property type="protein sequence ID" value="MDQ0174876.1"/>
    <property type="molecule type" value="Genomic_DNA"/>
</dbReference>
<dbReference type="InterPro" id="IPR004341">
    <property type="entry name" value="CAT_RNA-bd_dom"/>
</dbReference>
<dbReference type="Pfam" id="PF00874">
    <property type="entry name" value="PRD"/>
    <property type="match status" value="2"/>
</dbReference>
<feature type="domain" description="PRD" evidence="2">
    <location>
        <begin position="172"/>
        <end position="280"/>
    </location>
</feature>
<dbReference type="SMART" id="SM01061">
    <property type="entry name" value="CAT_RBD"/>
    <property type="match status" value="1"/>
</dbReference>
<dbReference type="RefSeq" id="WP_307226716.1">
    <property type="nucleotide sequence ID" value="NZ_JAUSTT010000003.1"/>
</dbReference>
<feature type="domain" description="PRD" evidence="2">
    <location>
        <begin position="66"/>
        <end position="171"/>
    </location>
</feature>
<dbReference type="SUPFAM" id="SSF50151">
    <property type="entry name" value="SacY-like RNA-binding domain"/>
    <property type="match status" value="1"/>
</dbReference>